<dbReference type="PANTHER" id="PTHR43991:SF12">
    <property type="entry name" value="WD REPEAT PROTEIN (AFU_ORTHOLOGUE AFUA_8G05640)"/>
    <property type="match status" value="1"/>
</dbReference>
<dbReference type="SUPFAM" id="SSF50978">
    <property type="entry name" value="WD40 repeat-like"/>
    <property type="match status" value="1"/>
</dbReference>
<dbReference type="Proteomes" id="UP001140217">
    <property type="component" value="Unassembled WGS sequence"/>
</dbReference>
<dbReference type="PANTHER" id="PTHR43991">
    <property type="entry name" value="WD REPEAT PROTEIN (AFU_ORTHOLOGUE AFUA_8G05640)-RELATED"/>
    <property type="match status" value="1"/>
</dbReference>
<protein>
    <submittedName>
        <fullName evidence="3">Uncharacterized protein</fullName>
    </submittedName>
</protein>
<dbReference type="Pfam" id="PF00400">
    <property type="entry name" value="WD40"/>
    <property type="match status" value="1"/>
</dbReference>
<proteinExistence type="predicted"/>
<dbReference type="SMART" id="SM00320">
    <property type="entry name" value="WD40"/>
    <property type="match status" value="3"/>
</dbReference>
<dbReference type="PROSITE" id="PS50082">
    <property type="entry name" value="WD_REPEATS_2"/>
    <property type="match status" value="1"/>
</dbReference>
<dbReference type="InterPro" id="IPR015943">
    <property type="entry name" value="WD40/YVTN_repeat-like_dom_sf"/>
</dbReference>
<dbReference type="InterPro" id="IPR036322">
    <property type="entry name" value="WD40_repeat_dom_sf"/>
</dbReference>
<evidence type="ECO:0000313" key="3">
    <source>
        <dbReference type="EMBL" id="KAJ2785987.1"/>
    </source>
</evidence>
<dbReference type="EMBL" id="JANBUL010000005">
    <property type="protein sequence ID" value="KAJ2785987.1"/>
    <property type="molecule type" value="Genomic_DNA"/>
</dbReference>
<dbReference type="OrthoDB" id="20669at2759"/>
<sequence length="494" mass="53740">MSAAAGRRADAPPRLDAAFGARTAEEEADLAAADSEQPARPNPGDTHAVREAAAAAAAGIAYQLRQLAVEPSPADRAARAEGGFGGANWDFLSNAAQMFGRPAELSEVTAADIRRGFDMQGYQWGGREAQRRMYMSYRREVYPQHQSVPHDVREVQRAARCVEASGEFYRFRYSATGDEYRCKVGHFQLRDLLWATSSYDVFYCHADGIRCWNPWLRTRRCVLGRAEMPPAFRLSALCADRGIVFAGDFRGRYCVRSLWADGTAAAAGSLSAAADDSDSSIVTHASPGVLRGSAPQIVVAQNTGRVSVLDVGRLQVSSTAQFDWAVNCTAQTAGWGLACIAGDSTECLLTDPRQQQQQHRTVARLRGHRDHVFACAFSPDDRLVATGSQDTSVRVYDVRRPLEPLAAVCGHMGAMRIVRFSPCGRFLLAAEPADNVHIYDAATFDRAQDIEFMGEVAGAAFSPDAACVFVSIADAMHRDALVEFARCSRQGGWL</sequence>
<gene>
    <name evidence="3" type="ORF">H4R18_000202</name>
</gene>
<reference evidence="3" key="1">
    <citation type="submission" date="2022-07" db="EMBL/GenBank/DDBJ databases">
        <title>Phylogenomic reconstructions and comparative analyses of Kickxellomycotina fungi.</title>
        <authorList>
            <person name="Reynolds N.K."/>
            <person name="Stajich J.E."/>
            <person name="Barry K."/>
            <person name="Grigoriev I.V."/>
            <person name="Crous P."/>
            <person name="Smith M.E."/>
        </authorList>
    </citation>
    <scope>NUCLEOTIDE SEQUENCE</scope>
    <source>
        <strain evidence="3">NBRC 105414</strain>
    </source>
</reference>
<evidence type="ECO:0000313" key="4">
    <source>
        <dbReference type="Proteomes" id="UP001140217"/>
    </source>
</evidence>
<organism evidence="3 4">
    <name type="scientific">Coemansia javaensis</name>
    <dbReference type="NCBI Taxonomy" id="2761396"/>
    <lineage>
        <taxon>Eukaryota</taxon>
        <taxon>Fungi</taxon>
        <taxon>Fungi incertae sedis</taxon>
        <taxon>Zoopagomycota</taxon>
        <taxon>Kickxellomycotina</taxon>
        <taxon>Kickxellomycetes</taxon>
        <taxon>Kickxellales</taxon>
        <taxon>Kickxellaceae</taxon>
        <taxon>Coemansia</taxon>
    </lineage>
</organism>
<feature type="repeat" description="WD" evidence="1">
    <location>
        <begin position="365"/>
        <end position="399"/>
    </location>
</feature>
<name>A0A9W8HKF0_9FUNG</name>
<keyword evidence="4" id="KW-1185">Reference proteome</keyword>
<dbReference type="AlphaFoldDB" id="A0A9W8HKF0"/>
<comment type="caution">
    <text evidence="3">The sequence shown here is derived from an EMBL/GenBank/DDBJ whole genome shotgun (WGS) entry which is preliminary data.</text>
</comment>
<keyword evidence="1" id="KW-0853">WD repeat</keyword>
<evidence type="ECO:0000256" key="2">
    <source>
        <dbReference type="SAM" id="MobiDB-lite"/>
    </source>
</evidence>
<dbReference type="PROSITE" id="PS50294">
    <property type="entry name" value="WD_REPEATS_REGION"/>
    <property type="match status" value="1"/>
</dbReference>
<accession>A0A9W8HKF0</accession>
<dbReference type="Gene3D" id="2.130.10.10">
    <property type="entry name" value="YVTN repeat-like/Quinoprotein amine dehydrogenase"/>
    <property type="match status" value="1"/>
</dbReference>
<evidence type="ECO:0000256" key="1">
    <source>
        <dbReference type="PROSITE-ProRule" id="PRU00221"/>
    </source>
</evidence>
<dbReference type="InterPro" id="IPR001680">
    <property type="entry name" value="WD40_rpt"/>
</dbReference>
<feature type="region of interest" description="Disordered" evidence="2">
    <location>
        <begin position="1"/>
        <end position="46"/>
    </location>
</feature>